<organism evidence="2 3">
    <name type="scientific">Paenibacillus herberti</name>
    <dbReference type="NCBI Taxonomy" id="1619309"/>
    <lineage>
        <taxon>Bacteria</taxon>
        <taxon>Bacillati</taxon>
        <taxon>Bacillota</taxon>
        <taxon>Bacilli</taxon>
        <taxon>Bacillales</taxon>
        <taxon>Paenibacillaceae</taxon>
        <taxon>Paenibacillus</taxon>
    </lineage>
</organism>
<sequence>MKSEELKWTCQDGVHIHGRRWLPDQQSIKAAVGIVHGLGEHSGAYDHVAEWFTERGYAVFGFDQRGHGRTEGRRGDCPGYGSLLEPVELLTQEMKKSCGDVPQFLFSHSMGGNLTLNYVLRHAPPLAGAVAAGPWLKLAAAPPPLPLLWGRLQEKIRRDYRYPQANMRGTSDPDMLRRYNEDPLRHGRITLRTFSGVSQAGRWALRHAHELKVPLLLMHGDADRVTSCRASRSFAARAGRRCTYREWPGFRHELHTEAGRQEVLAYALDWMEERRELAES</sequence>
<dbReference type="InterPro" id="IPR022742">
    <property type="entry name" value="Hydrolase_4"/>
</dbReference>
<accession>A0A229NUB2</accession>
<comment type="caution">
    <text evidence="2">The sequence shown here is derived from an EMBL/GenBank/DDBJ whole genome shotgun (WGS) entry which is preliminary data.</text>
</comment>
<protein>
    <submittedName>
        <fullName evidence="2">Lysophospholipase</fullName>
    </submittedName>
</protein>
<gene>
    <name evidence="2" type="ORF">CGZ75_20745</name>
</gene>
<keyword evidence="3" id="KW-1185">Reference proteome</keyword>
<reference evidence="2 3" key="1">
    <citation type="submission" date="2017-07" db="EMBL/GenBank/DDBJ databases">
        <title>Paenibacillus herberti R33 genome sequencing and assembly.</title>
        <authorList>
            <person name="Su W."/>
        </authorList>
    </citation>
    <scope>NUCLEOTIDE SEQUENCE [LARGE SCALE GENOMIC DNA]</scope>
    <source>
        <strain evidence="2 3">R33</strain>
    </source>
</reference>
<dbReference type="Pfam" id="PF12146">
    <property type="entry name" value="Hydrolase_4"/>
    <property type="match status" value="1"/>
</dbReference>
<dbReference type="EMBL" id="NMUQ01000003">
    <property type="protein sequence ID" value="OXM13473.1"/>
    <property type="molecule type" value="Genomic_DNA"/>
</dbReference>
<dbReference type="InterPro" id="IPR051044">
    <property type="entry name" value="MAG_DAG_Lipase"/>
</dbReference>
<dbReference type="Proteomes" id="UP000215145">
    <property type="component" value="Unassembled WGS sequence"/>
</dbReference>
<dbReference type="AlphaFoldDB" id="A0A229NUB2"/>
<evidence type="ECO:0000313" key="2">
    <source>
        <dbReference type="EMBL" id="OXM13473.1"/>
    </source>
</evidence>
<dbReference type="InterPro" id="IPR029058">
    <property type="entry name" value="AB_hydrolase_fold"/>
</dbReference>
<name>A0A229NUB2_9BACL</name>
<dbReference type="RefSeq" id="WP_089526178.1">
    <property type="nucleotide sequence ID" value="NZ_NMUQ01000003.1"/>
</dbReference>
<dbReference type="PANTHER" id="PTHR11614">
    <property type="entry name" value="PHOSPHOLIPASE-RELATED"/>
    <property type="match status" value="1"/>
</dbReference>
<dbReference type="SUPFAM" id="SSF53474">
    <property type="entry name" value="alpha/beta-Hydrolases"/>
    <property type="match status" value="1"/>
</dbReference>
<feature type="domain" description="Serine aminopeptidase S33" evidence="1">
    <location>
        <begin position="27"/>
        <end position="257"/>
    </location>
</feature>
<dbReference type="OrthoDB" id="9806902at2"/>
<evidence type="ECO:0000313" key="3">
    <source>
        <dbReference type="Proteomes" id="UP000215145"/>
    </source>
</evidence>
<proteinExistence type="predicted"/>
<evidence type="ECO:0000259" key="1">
    <source>
        <dbReference type="Pfam" id="PF12146"/>
    </source>
</evidence>
<dbReference type="Gene3D" id="3.40.50.1820">
    <property type="entry name" value="alpha/beta hydrolase"/>
    <property type="match status" value="1"/>
</dbReference>